<evidence type="ECO:0000313" key="4">
    <source>
        <dbReference type="Proteomes" id="UP000318571"/>
    </source>
</evidence>
<feature type="chain" id="PRO_5021793404" evidence="2">
    <location>
        <begin position="22"/>
        <end position="154"/>
    </location>
</feature>
<proteinExistence type="predicted"/>
<feature type="compositionally biased region" description="Basic residues" evidence="1">
    <location>
        <begin position="128"/>
        <end position="141"/>
    </location>
</feature>
<reference evidence="3 4" key="1">
    <citation type="journal article" date="2018" name="Nat. Ecol. Evol.">
        <title>Genomic signatures of mitonuclear coevolution across populations of Tigriopus californicus.</title>
        <authorList>
            <person name="Barreto F.S."/>
            <person name="Watson E.T."/>
            <person name="Lima T.G."/>
            <person name="Willett C.S."/>
            <person name="Edmands S."/>
            <person name="Li W."/>
            <person name="Burton R.S."/>
        </authorList>
    </citation>
    <scope>NUCLEOTIDE SEQUENCE [LARGE SCALE GENOMIC DNA]</scope>
    <source>
        <strain evidence="3 4">San Diego</strain>
    </source>
</reference>
<evidence type="ECO:0000256" key="1">
    <source>
        <dbReference type="SAM" id="MobiDB-lite"/>
    </source>
</evidence>
<comment type="caution">
    <text evidence="3">The sequence shown here is derived from an EMBL/GenBank/DDBJ whole genome shotgun (WGS) entry which is preliminary data.</text>
</comment>
<gene>
    <name evidence="3" type="ORF">TCAL_03376</name>
</gene>
<organism evidence="3 4">
    <name type="scientific">Tigriopus californicus</name>
    <name type="common">Marine copepod</name>
    <dbReference type="NCBI Taxonomy" id="6832"/>
    <lineage>
        <taxon>Eukaryota</taxon>
        <taxon>Metazoa</taxon>
        <taxon>Ecdysozoa</taxon>
        <taxon>Arthropoda</taxon>
        <taxon>Crustacea</taxon>
        <taxon>Multicrustacea</taxon>
        <taxon>Hexanauplia</taxon>
        <taxon>Copepoda</taxon>
        <taxon>Harpacticoida</taxon>
        <taxon>Harpacticidae</taxon>
        <taxon>Tigriopus</taxon>
    </lineage>
</organism>
<evidence type="ECO:0000313" key="3">
    <source>
        <dbReference type="EMBL" id="TRY71569.1"/>
    </source>
</evidence>
<protein>
    <submittedName>
        <fullName evidence="3">Uncharacterized protein</fullName>
    </submittedName>
</protein>
<dbReference type="EMBL" id="VCGU01000008">
    <property type="protein sequence ID" value="TRY71569.1"/>
    <property type="molecule type" value="Genomic_DNA"/>
</dbReference>
<keyword evidence="2" id="KW-0732">Signal</keyword>
<feature type="signal peptide" evidence="2">
    <location>
        <begin position="1"/>
        <end position="21"/>
    </location>
</feature>
<sequence>MCHTQILIGLAFLLVTYASSASLTPHEEHVVLNHQPAEHLKRSLGDRLNTHELIFRKRSLLDDSFQTISGGSGPDRSLSLRSPANSHVHSIAQRSTYLNGLDTVRSLTKRSAEPAAPYRGHSFQRNSSIRRRPIRTRSRFYRTRENPNRVSPSG</sequence>
<evidence type="ECO:0000256" key="2">
    <source>
        <dbReference type="SAM" id="SignalP"/>
    </source>
</evidence>
<dbReference type="Proteomes" id="UP000318571">
    <property type="component" value="Chromosome 7"/>
</dbReference>
<dbReference type="AlphaFoldDB" id="A0A553P1K2"/>
<feature type="region of interest" description="Disordered" evidence="1">
    <location>
        <begin position="109"/>
        <end position="154"/>
    </location>
</feature>
<keyword evidence="4" id="KW-1185">Reference proteome</keyword>
<name>A0A553P1K2_TIGCA</name>
<accession>A0A553P1K2</accession>